<evidence type="ECO:0000256" key="1">
    <source>
        <dbReference type="ARBA" id="ARBA00023125"/>
    </source>
</evidence>
<dbReference type="InterPro" id="IPR011990">
    <property type="entry name" value="TPR-like_helical_dom_sf"/>
</dbReference>
<gene>
    <name evidence="4" type="ORF">LEN_4417</name>
</gene>
<dbReference type="Pfam" id="PF00486">
    <property type="entry name" value="Trans_reg_C"/>
    <property type="match status" value="1"/>
</dbReference>
<proteinExistence type="predicted"/>
<dbReference type="EMBL" id="AP014940">
    <property type="protein sequence ID" value="BAV99904.1"/>
    <property type="molecule type" value="Genomic_DNA"/>
</dbReference>
<accession>A0AAU9ART6</accession>
<dbReference type="Proteomes" id="UP000218824">
    <property type="component" value="Chromosome"/>
</dbReference>
<protein>
    <submittedName>
        <fullName evidence="4">Transcriptional regulator</fullName>
    </submittedName>
</protein>
<dbReference type="PANTHER" id="PTHR47691">
    <property type="entry name" value="REGULATOR-RELATED"/>
    <property type="match status" value="1"/>
</dbReference>
<dbReference type="InterPro" id="IPR027417">
    <property type="entry name" value="P-loop_NTPase"/>
</dbReference>
<dbReference type="Gene3D" id="1.25.40.10">
    <property type="entry name" value="Tetratricopeptide repeat domain"/>
    <property type="match status" value="1"/>
</dbReference>
<dbReference type="InterPro" id="IPR036388">
    <property type="entry name" value="WH-like_DNA-bd_sf"/>
</dbReference>
<dbReference type="PROSITE" id="PS51755">
    <property type="entry name" value="OMPR_PHOB"/>
    <property type="match status" value="1"/>
</dbReference>
<dbReference type="InterPro" id="IPR049052">
    <property type="entry name" value="nSTAND1"/>
</dbReference>
<evidence type="ECO:0000256" key="2">
    <source>
        <dbReference type="PROSITE-ProRule" id="PRU01091"/>
    </source>
</evidence>
<dbReference type="KEGG" id="lem:LEN_4417"/>
<dbReference type="Gene3D" id="3.40.50.300">
    <property type="entry name" value="P-loop containing nucleotide triphosphate hydrolases"/>
    <property type="match status" value="1"/>
</dbReference>
<dbReference type="PANTHER" id="PTHR47691:SF3">
    <property type="entry name" value="HTH-TYPE TRANSCRIPTIONAL REGULATOR RV0890C-RELATED"/>
    <property type="match status" value="1"/>
</dbReference>
<dbReference type="SMART" id="SM00862">
    <property type="entry name" value="Trans_reg_C"/>
    <property type="match status" value="1"/>
</dbReference>
<reference evidence="4 5" key="1">
    <citation type="journal article" date="2017" name="DNA Res.">
        <title>Complete genome sequence and expression profile of the commercial lytic enzyme producer Lysobacter enzymogenes M497-1.</title>
        <authorList>
            <person name="Takami H."/>
            <person name="Toyoda A."/>
            <person name="Uchiyama I."/>
            <person name="Itoh T."/>
            <person name="Takaki Y."/>
            <person name="Arai W."/>
            <person name="Nishi S."/>
            <person name="Kawai M."/>
            <person name="Shinya K."/>
            <person name="Ikeda H."/>
        </authorList>
    </citation>
    <scope>NUCLEOTIDE SEQUENCE [LARGE SCALE GENOMIC DNA]</scope>
    <source>
        <strain evidence="4 5">M497-1</strain>
    </source>
</reference>
<sequence length="1125" mass="122938">MHAYALVGRQCLPDPARLASAVGSIRFRRASPCVAAALRRRAPQRGSTTVLSASALEYFRIGDWIVYPRENVLARAGERVAIEPRAMETLEFLAYHAGAVVSADRLLAECWPNIEIGDNPVHKAIAQLRKAMGDQASSPRYIETIRKRGYRLLAPVTLPSGYRGPVAHAGTGWARGSPFRGLAAFDDGDSAIFFGRDAAVALLLRSLEVQWRSGCAFVLLTGASGSGKTSLLRAGLLPRLSPGGVQGMDVVAVCHCPGHGPDATGLVETLAAALAERTQPALFGFRTAAEWRHSLDTEPERAVTWLVSRIAASAHRELGGLGGTPALVVVIDQLEDFFQDPGSKHERARTVALLRLLACSGAVAVVAACRSDAYPRLAEVPGLLALKQPAGHADLMAPSAAEITEIIRRPAAMAALSFEQGEAGRLDDILRDAAVDHPQCLPLLQYALQQLYERRESGGRLTCAAYASMGGLDGALRNHAERCIGELSLPAQKALPALLSRLVRHSAAGEHIGCVAAQMREFAAAPERELVDAMVRARLLVSASAQGQATVAIAHEALLRAWPRARAWLEDNRDDLRRQARLSESAARWEASGRRRDLLLPPGQLLEEARDLNARRSDLIDAGARGFLTLSIGRERRRAWLRRGAIGGALGLAGIALAGVSVAQRARLQAETERGRAEGMVEYMLGDLSERLERLGRLDLLDSVTTRVLADVRASGQSDEASQAARAKVLRQIGKIRVARGDVAAAETAIAQSVAIAQALADASPASVERLYELGESRYWQGYLRFLGKDREQARAQWQRYRQAAERAAQLAPRDPRAWTELSYAINSLGTLEHKRERYAEALALFETSVRYKQKALALSPDNTRLRVDLVDSRSWVASALDKLGQWERAQDQYSQAITAIAGVRKQAPEDAEWMYREAILRSQQGQILRSLERYDAAGNQFEAAVAMLDALGREQPERSDWARDRVATHNAAGELDLTRDLDRAQRHFDEAERVLDGLVDSSSSVRDLDRLRLRLSLNRARLAAASGRVDAAMTELERTQRMMGPVASASSKKERLAQAELFLLRAQLLRSRDRGESERAYALAADRLGAFGQNDREARDIRRRLQREWPSADANAQGDAVVSR</sequence>
<dbReference type="SUPFAM" id="SSF46894">
    <property type="entry name" value="C-terminal effector domain of the bipartite response regulators"/>
    <property type="match status" value="1"/>
</dbReference>
<feature type="DNA-binding region" description="OmpR/PhoB-type" evidence="2">
    <location>
        <begin position="56"/>
        <end position="154"/>
    </location>
</feature>
<dbReference type="AlphaFoldDB" id="A0AAU9ART6"/>
<feature type="domain" description="OmpR/PhoB-type" evidence="3">
    <location>
        <begin position="56"/>
        <end position="154"/>
    </location>
</feature>
<evidence type="ECO:0000313" key="4">
    <source>
        <dbReference type="EMBL" id="BAV99904.1"/>
    </source>
</evidence>
<dbReference type="SUPFAM" id="SSF52540">
    <property type="entry name" value="P-loop containing nucleoside triphosphate hydrolases"/>
    <property type="match status" value="1"/>
</dbReference>
<dbReference type="Pfam" id="PF20703">
    <property type="entry name" value="nSTAND1"/>
    <property type="match status" value="1"/>
</dbReference>
<name>A0AAU9ART6_LYSEN</name>
<dbReference type="CDD" id="cd00383">
    <property type="entry name" value="trans_reg_C"/>
    <property type="match status" value="1"/>
</dbReference>
<dbReference type="GO" id="GO:0003677">
    <property type="term" value="F:DNA binding"/>
    <property type="evidence" value="ECO:0007669"/>
    <property type="project" value="UniProtKB-UniRule"/>
</dbReference>
<organism evidence="4 5">
    <name type="scientific">Lysobacter enzymogenes</name>
    <dbReference type="NCBI Taxonomy" id="69"/>
    <lineage>
        <taxon>Bacteria</taxon>
        <taxon>Pseudomonadati</taxon>
        <taxon>Pseudomonadota</taxon>
        <taxon>Gammaproteobacteria</taxon>
        <taxon>Lysobacterales</taxon>
        <taxon>Lysobacteraceae</taxon>
        <taxon>Lysobacter</taxon>
    </lineage>
</organism>
<dbReference type="GO" id="GO:0000160">
    <property type="term" value="P:phosphorelay signal transduction system"/>
    <property type="evidence" value="ECO:0007669"/>
    <property type="project" value="InterPro"/>
</dbReference>
<dbReference type="GO" id="GO:0006355">
    <property type="term" value="P:regulation of DNA-templated transcription"/>
    <property type="evidence" value="ECO:0007669"/>
    <property type="project" value="InterPro"/>
</dbReference>
<evidence type="ECO:0000313" key="5">
    <source>
        <dbReference type="Proteomes" id="UP000218824"/>
    </source>
</evidence>
<dbReference type="InterPro" id="IPR016032">
    <property type="entry name" value="Sig_transdc_resp-reg_C-effctor"/>
</dbReference>
<keyword evidence="1 2" id="KW-0238">DNA-binding</keyword>
<dbReference type="SUPFAM" id="SSF48452">
    <property type="entry name" value="TPR-like"/>
    <property type="match status" value="2"/>
</dbReference>
<evidence type="ECO:0000259" key="3">
    <source>
        <dbReference type="PROSITE" id="PS51755"/>
    </source>
</evidence>
<dbReference type="Gene3D" id="1.10.10.10">
    <property type="entry name" value="Winged helix-like DNA-binding domain superfamily/Winged helix DNA-binding domain"/>
    <property type="match status" value="1"/>
</dbReference>
<dbReference type="InterPro" id="IPR001867">
    <property type="entry name" value="OmpR/PhoB-type_DNA-bd"/>
</dbReference>